<comment type="similarity">
    <text evidence="1">Belongs to the ATG101 family.</text>
</comment>
<dbReference type="PANTHER" id="PTHR13292:SF0">
    <property type="entry name" value="AUTOPHAGY-RELATED PROTEIN 101"/>
    <property type="match status" value="1"/>
</dbReference>
<evidence type="ECO:0000313" key="4">
    <source>
        <dbReference type="EMBL" id="EZF52571.1"/>
    </source>
</evidence>
<gene>
    <name evidence="4" type="ORF">H103_04315</name>
</gene>
<dbReference type="InterPro" id="IPR012445">
    <property type="entry name" value="ATG101"/>
</dbReference>
<dbReference type="PANTHER" id="PTHR13292">
    <property type="entry name" value="AUTOPHAGY-RELATED PROTEIN 101"/>
    <property type="match status" value="1"/>
</dbReference>
<dbReference type="GO" id="GO:0000407">
    <property type="term" value="C:phagophore assembly site"/>
    <property type="evidence" value="ECO:0007669"/>
    <property type="project" value="TreeGrafter"/>
</dbReference>
<proteinExistence type="inferred from homology"/>
<dbReference type="Proteomes" id="UP000023758">
    <property type="component" value="Unassembled WGS sequence"/>
</dbReference>
<evidence type="ECO:0000256" key="2">
    <source>
        <dbReference type="ARBA" id="ARBA00018874"/>
    </source>
</evidence>
<evidence type="ECO:0000256" key="1">
    <source>
        <dbReference type="ARBA" id="ARBA00007130"/>
    </source>
</evidence>
<dbReference type="EMBL" id="KK207845">
    <property type="protein sequence ID" value="EZF52571.1"/>
    <property type="molecule type" value="Genomic_DNA"/>
</dbReference>
<reference evidence="4" key="1">
    <citation type="submission" date="2014-02" db="EMBL/GenBank/DDBJ databases">
        <title>The Genome Sequence of Trichophyton rubrum (morphotype fischeri) CBS 288.86.</title>
        <authorList>
            <consortium name="The Broad Institute Genomics Platform"/>
            <person name="Cuomo C.A."/>
            <person name="White T.C."/>
            <person name="Graser Y."/>
            <person name="Martinez-Rossi N."/>
            <person name="Heitman J."/>
            <person name="Young S.K."/>
            <person name="Zeng Q."/>
            <person name="Gargeya S."/>
            <person name="Abouelleil A."/>
            <person name="Alvarado L."/>
            <person name="Chapman S.B."/>
            <person name="Gainer-Dewar J."/>
            <person name="Goldberg J."/>
            <person name="Griggs A."/>
            <person name="Gujja S."/>
            <person name="Hansen M."/>
            <person name="Howarth C."/>
            <person name="Imamovic A."/>
            <person name="Larimer J."/>
            <person name="Martinez D."/>
            <person name="Murphy C."/>
            <person name="Pearson M.D."/>
            <person name="Persinoti G."/>
            <person name="Poon T."/>
            <person name="Priest M."/>
            <person name="Roberts A.D."/>
            <person name="Saif S."/>
            <person name="Shea T.D."/>
            <person name="Sykes S.N."/>
            <person name="Wortman J."/>
            <person name="Nusbaum C."/>
            <person name="Birren B."/>
        </authorList>
    </citation>
    <scope>NUCLEOTIDE SEQUENCE [LARGE SCALE GENOMIC DNA]</scope>
    <source>
        <strain evidence="4">CBS 288.86</strain>
    </source>
</reference>
<sequence length="198" mass="22372">MDPRKPPEHILEIFADRASVKEIVKAGVIHAIFFHRYFPCVRPDSVDVLDLTLPVVDDLEVETLIDARVNALIQQHLSTASNSATGGVRSRIAVQFFEKRRKKSGAWFTGLTGSGEEEVCWEIWTLDITIATPRTELDRAKVRKAMEKMLRKAALKIVAIANKNKDHIPPITSESNPFPYQIVLNPKLDNWGNRLGLY</sequence>
<dbReference type="OrthoDB" id="10259639at2759"/>
<dbReference type="GO" id="GO:0019901">
    <property type="term" value="F:protein kinase binding"/>
    <property type="evidence" value="ECO:0007669"/>
    <property type="project" value="TreeGrafter"/>
</dbReference>
<accession>A0A022W363</accession>
<name>A0A022W363_TRIRU</name>
<dbReference type="Pfam" id="PF07855">
    <property type="entry name" value="ATG101"/>
    <property type="match status" value="1"/>
</dbReference>
<evidence type="ECO:0000256" key="3">
    <source>
        <dbReference type="ARBA" id="ARBA00023006"/>
    </source>
</evidence>
<dbReference type="AlphaFoldDB" id="A0A022W363"/>
<keyword evidence="3" id="KW-0072">Autophagy</keyword>
<protein>
    <recommendedName>
        <fullName evidence="2">Autophagy-related protein 101</fullName>
    </recommendedName>
</protein>
<dbReference type="HOGENOM" id="CLU_069661_1_0_1"/>
<dbReference type="GO" id="GO:1990316">
    <property type="term" value="C:Atg1/ULK1 kinase complex"/>
    <property type="evidence" value="ECO:0007669"/>
    <property type="project" value="TreeGrafter"/>
</dbReference>
<organism evidence="4">
    <name type="scientific">Trichophyton rubrum CBS 288.86</name>
    <dbReference type="NCBI Taxonomy" id="1215330"/>
    <lineage>
        <taxon>Eukaryota</taxon>
        <taxon>Fungi</taxon>
        <taxon>Dikarya</taxon>
        <taxon>Ascomycota</taxon>
        <taxon>Pezizomycotina</taxon>
        <taxon>Eurotiomycetes</taxon>
        <taxon>Eurotiomycetidae</taxon>
        <taxon>Onygenales</taxon>
        <taxon>Arthrodermataceae</taxon>
        <taxon>Trichophyton</taxon>
    </lineage>
</organism>
<dbReference type="GO" id="GO:0000045">
    <property type="term" value="P:autophagosome assembly"/>
    <property type="evidence" value="ECO:0007669"/>
    <property type="project" value="TreeGrafter"/>
</dbReference>